<protein>
    <submittedName>
        <fullName evidence="6">Teichoic acids export ATP-binding protein TagH</fullName>
    </submittedName>
</protein>
<dbReference type="RefSeq" id="WP_338530490.1">
    <property type="nucleotide sequence ID" value="NZ_CP030941.1"/>
</dbReference>
<evidence type="ECO:0000256" key="4">
    <source>
        <dbReference type="ARBA" id="ARBA00022840"/>
    </source>
</evidence>
<dbReference type="Pfam" id="PF00005">
    <property type="entry name" value="ABC_tran"/>
    <property type="match status" value="1"/>
</dbReference>
<dbReference type="Gene3D" id="3.40.50.300">
    <property type="entry name" value="P-loop containing nucleotide triphosphate hydrolases"/>
    <property type="match status" value="1"/>
</dbReference>
<dbReference type="Gene3D" id="2.70.50.60">
    <property type="entry name" value="abc- transporter (atp binding component) like domain"/>
    <property type="match status" value="1"/>
</dbReference>
<dbReference type="InterPro" id="IPR029439">
    <property type="entry name" value="Wzt_C"/>
</dbReference>
<comment type="similarity">
    <text evidence="1">Belongs to the ABC transporter superfamily.</text>
</comment>
<dbReference type="InterPro" id="IPR027417">
    <property type="entry name" value="P-loop_NTPase"/>
</dbReference>
<evidence type="ECO:0000313" key="7">
    <source>
        <dbReference type="Proteomes" id="UP001342418"/>
    </source>
</evidence>
<evidence type="ECO:0000259" key="5">
    <source>
        <dbReference type="SMART" id="SM00382"/>
    </source>
</evidence>
<reference evidence="6 7" key="1">
    <citation type="submission" date="2018-07" db="EMBL/GenBank/DDBJ databases">
        <title>Genome sequence of Nitratireductor thuwali#1536.</title>
        <authorList>
            <person name="Michoud G."/>
            <person name="Merlino G."/>
            <person name="Sefrji F.O."/>
            <person name="Daffonchio D."/>
        </authorList>
    </citation>
    <scope>NUCLEOTIDE SEQUENCE [LARGE SCALE GENOMIC DNA]</scope>
    <source>
        <strain evidence="7">Nit1536</strain>
    </source>
</reference>
<dbReference type="Pfam" id="PF14524">
    <property type="entry name" value="Wzt_C"/>
    <property type="match status" value="1"/>
</dbReference>
<gene>
    <name evidence="6" type="primary">tagH</name>
    <name evidence="6" type="ORF">NTH_02719</name>
</gene>
<dbReference type="InterPro" id="IPR015860">
    <property type="entry name" value="ABC_transpr_TagH-like"/>
</dbReference>
<dbReference type="PANTHER" id="PTHR46743">
    <property type="entry name" value="TEICHOIC ACIDS EXPORT ATP-BINDING PROTEIN TAGH"/>
    <property type="match status" value="1"/>
</dbReference>
<keyword evidence="4 6" id="KW-0067">ATP-binding</keyword>
<name>A0ABY5MN38_9HYPH</name>
<evidence type="ECO:0000313" key="6">
    <source>
        <dbReference type="EMBL" id="UUP18239.1"/>
    </source>
</evidence>
<dbReference type="PANTHER" id="PTHR46743:SF2">
    <property type="entry name" value="TEICHOIC ACIDS EXPORT ATP-BINDING PROTEIN TAGH"/>
    <property type="match status" value="1"/>
</dbReference>
<dbReference type="SMART" id="SM00382">
    <property type="entry name" value="AAA"/>
    <property type="match status" value="1"/>
</dbReference>
<evidence type="ECO:0000256" key="2">
    <source>
        <dbReference type="ARBA" id="ARBA00022448"/>
    </source>
</evidence>
<keyword evidence="7" id="KW-1185">Reference proteome</keyword>
<evidence type="ECO:0000256" key="1">
    <source>
        <dbReference type="ARBA" id="ARBA00005417"/>
    </source>
</evidence>
<feature type="domain" description="AAA+ ATPase" evidence="5">
    <location>
        <begin position="52"/>
        <end position="272"/>
    </location>
</feature>
<evidence type="ECO:0000256" key="3">
    <source>
        <dbReference type="ARBA" id="ARBA00022741"/>
    </source>
</evidence>
<dbReference type="Proteomes" id="UP001342418">
    <property type="component" value="Chromosome"/>
</dbReference>
<dbReference type="InterPro" id="IPR050683">
    <property type="entry name" value="Bact_Polysacc_Export_ATP-bd"/>
</dbReference>
<dbReference type="CDD" id="cd10147">
    <property type="entry name" value="Wzt_C-like"/>
    <property type="match status" value="1"/>
</dbReference>
<dbReference type="InterPro" id="IPR003593">
    <property type="entry name" value="AAA+_ATPase"/>
</dbReference>
<dbReference type="EMBL" id="CP030941">
    <property type="protein sequence ID" value="UUP18239.1"/>
    <property type="molecule type" value="Genomic_DNA"/>
</dbReference>
<dbReference type="GO" id="GO:0005524">
    <property type="term" value="F:ATP binding"/>
    <property type="evidence" value="ECO:0007669"/>
    <property type="project" value="UniProtKB-KW"/>
</dbReference>
<organism evidence="6 7">
    <name type="scientific">Nitratireductor thuwali</name>
    <dbReference type="NCBI Taxonomy" id="2267699"/>
    <lineage>
        <taxon>Bacteria</taxon>
        <taxon>Pseudomonadati</taxon>
        <taxon>Pseudomonadota</taxon>
        <taxon>Alphaproteobacteria</taxon>
        <taxon>Hyphomicrobiales</taxon>
        <taxon>Phyllobacteriaceae</taxon>
        <taxon>Nitratireductor</taxon>
    </lineage>
</organism>
<dbReference type="InterPro" id="IPR003439">
    <property type="entry name" value="ABC_transporter-like_ATP-bd"/>
</dbReference>
<keyword evidence="3" id="KW-0547">Nucleotide-binding</keyword>
<sequence length="451" mass="49844">MSSEAVIEAQGLGKAYLIYAKPQDRLKQMILRRRKYYQEYWAVQNVDLTIRRGEAVGIIGRNGSGKSTLLQMIAGTLRPNAGTLSIQGRVAPLLELGAGFNPEFTGRENVRLAASILGLTPRQVDERYDRILEFAGIGEFINQPVKTYSSGMYARLAFAVAAHVDADILIVDEILAVGDAAFTQKCMRFIRKFKENGTLLFVSHDTAAVNNLCDRAIWMHKGQVRAEGDPKDVSLAYHSTLYGDDDGDSFQISGRRRMAPVARRKQDFRHELIRNSDKRNLIEVFEFDPNAPSFGARGGSITNVRILGQDGGEMPVIEGGEDVTIEITCRATSAISRPIVGFLLRDRLGQNLFGDNTYLTYADRSTIVQENEEFRALFTFQMPYLPAGDYTIAAALAEGTQADHVQHHWVDEALIFRCEGSHLRYGISGLIGIPMNDISIVTGASADATNA</sequence>
<proteinExistence type="inferred from homology"/>
<dbReference type="SUPFAM" id="SSF52540">
    <property type="entry name" value="P-loop containing nucleoside triphosphate hydrolases"/>
    <property type="match status" value="1"/>
</dbReference>
<dbReference type="CDD" id="cd03220">
    <property type="entry name" value="ABC_KpsT_Wzt"/>
    <property type="match status" value="1"/>
</dbReference>
<keyword evidence="2" id="KW-0813">Transport</keyword>
<accession>A0ABY5MN38</accession>